<comment type="catalytic activity">
    <reaction evidence="1 6">
        <text>Hydrolysis of terminal non-reducing beta-D-galactose residues in beta-D-galactosides.</text>
        <dbReference type="EC" id="3.2.1.23"/>
    </reaction>
</comment>
<evidence type="ECO:0000256" key="3">
    <source>
        <dbReference type="ARBA" id="ARBA00012756"/>
    </source>
</evidence>
<evidence type="ECO:0000256" key="1">
    <source>
        <dbReference type="ARBA" id="ARBA00001412"/>
    </source>
</evidence>
<feature type="binding site" evidence="9">
    <location>
        <position position="118"/>
    </location>
    <ligand>
        <name>Zn(2+)</name>
        <dbReference type="ChEBI" id="CHEBI:29105"/>
    </ligand>
</feature>
<dbReference type="GO" id="GO:0009341">
    <property type="term" value="C:beta-galactosidase complex"/>
    <property type="evidence" value="ECO:0007669"/>
    <property type="project" value="InterPro"/>
</dbReference>
<dbReference type="Gene3D" id="3.40.50.880">
    <property type="match status" value="1"/>
</dbReference>
<evidence type="ECO:0000256" key="2">
    <source>
        <dbReference type="ARBA" id="ARBA00005940"/>
    </source>
</evidence>
<evidence type="ECO:0000313" key="13">
    <source>
        <dbReference type="Proteomes" id="UP000676325"/>
    </source>
</evidence>
<reference evidence="12" key="1">
    <citation type="submission" date="2021-04" db="EMBL/GenBank/DDBJ databases">
        <title>Genome based classification of Actinospica acidithermotolerans sp. nov., an actinobacterium isolated from an Indonesian hot spring.</title>
        <authorList>
            <person name="Kusuma A.B."/>
            <person name="Putra K.E."/>
            <person name="Nafisah S."/>
            <person name="Loh J."/>
            <person name="Nouioui I."/>
            <person name="Goodfellow M."/>
        </authorList>
    </citation>
    <scope>NUCLEOTIDE SEQUENCE</scope>
    <source>
        <strain evidence="12">MGRD01-02</strain>
    </source>
</reference>
<dbReference type="CDD" id="cd03143">
    <property type="entry name" value="A4_beta-galactosidase_middle_domain"/>
    <property type="match status" value="1"/>
</dbReference>
<feature type="binding site" evidence="8">
    <location>
        <position position="114"/>
    </location>
    <ligand>
        <name>substrate</name>
    </ligand>
</feature>
<evidence type="ECO:0000313" key="12">
    <source>
        <dbReference type="EMBL" id="MBR7825209.1"/>
    </source>
</evidence>
<evidence type="ECO:0000256" key="8">
    <source>
        <dbReference type="PIRSR" id="PIRSR001084-2"/>
    </source>
</evidence>
<dbReference type="SUPFAM" id="SSF52317">
    <property type="entry name" value="Class I glutamine amidotransferase-like"/>
    <property type="match status" value="1"/>
</dbReference>
<evidence type="ECO:0000256" key="5">
    <source>
        <dbReference type="ARBA" id="ARBA00023295"/>
    </source>
</evidence>
<dbReference type="PANTHER" id="PTHR36447:SF1">
    <property type="entry name" value="BETA-GALACTOSIDASE GANA"/>
    <property type="match status" value="1"/>
</dbReference>
<dbReference type="GO" id="GO:0005975">
    <property type="term" value="P:carbohydrate metabolic process"/>
    <property type="evidence" value="ECO:0007669"/>
    <property type="project" value="InterPro"/>
</dbReference>
<evidence type="ECO:0000259" key="11">
    <source>
        <dbReference type="Pfam" id="PF08532"/>
    </source>
</evidence>
<protein>
    <recommendedName>
        <fullName evidence="3 6">Beta-galactosidase</fullName>
        <shortName evidence="6">Beta-gal</shortName>
        <ecNumber evidence="3 6">3.2.1.23</ecNumber>
    </recommendedName>
</protein>
<feature type="binding site" evidence="9">
    <location>
        <position position="163"/>
    </location>
    <ligand>
        <name>Zn(2+)</name>
        <dbReference type="ChEBI" id="CHEBI:29105"/>
    </ligand>
</feature>
<dbReference type="GO" id="GO:0046872">
    <property type="term" value="F:metal ion binding"/>
    <property type="evidence" value="ECO:0007669"/>
    <property type="project" value="UniProtKB-KW"/>
</dbReference>
<comment type="caution">
    <text evidence="12">The sequence shown here is derived from an EMBL/GenBank/DDBJ whole genome shotgun (WGS) entry which is preliminary data.</text>
</comment>
<dbReference type="InterPro" id="IPR029062">
    <property type="entry name" value="Class_I_gatase-like"/>
</dbReference>
<feature type="binding site" evidence="8">
    <location>
        <position position="152"/>
    </location>
    <ligand>
        <name>substrate</name>
    </ligand>
</feature>
<dbReference type="PANTHER" id="PTHR36447">
    <property type="entry name" value="BETA-GALACTOSIDASE GANA"/>
    <property type="match status" value="1"/>
</dbReference>
<feature type="active site" description="Proton donor" evidence="7">
    <location>
        <position position="153"/>
    </location>
</feature>
<feature type="active site" description="Nucleophile" evidence="7">
    <location>
        <position position="309"/>
    </location>
</feature>
<organism evidence="12 13">
    <name type="scientific">Actinospica acidithermotolerans</name>
    <dbReference type="NCBI Taxonomy" id="2828514"/>
    <lineage>
        <taxon>Bacteria</taxon>
        <taxon>Bacillati</taxon>
        <taxon>Actinomycetota</taxon>
        <taxon>Actinomycetes</taxon>
        <taxon>Catenulisporales</taxon>
        <taxon>Actinospicaceae</taxon>
        <taxon>Actinospica</taxon>
    </lineage>
</organism>
<keyword evidence="5 6" id="KW-0326">Glycosidase</keyword>
<keyword evidence="9" id="KW-0862">Zinc</keyword>
<dbReference type="EC" id="3.2.1.23" evidence="3 6"/>
<dbReference type="PIRSF" id="PIRSF001084">
    <property type="entry name" value="B-galactosidase"/>
    <property type="match status" value="1"/>
</dbReference>
<evidence type="ECO:0000256" key="9">
    <source>
        <dbReference type="PIRSR" id="PIRSR001084-3"/>
    </source>
</evidence>
<evidence type="ECO:0000256" key="7">
    <source>
        <dbReference type="PIRSR" id="PIRSR001084-1"/>
    </source>
</evidence>
<keyword evidence="4 6" id="KW-0378">Hydrolase</keyword>
<dbReference type="GO" id="GO:0004565">
    <property type="term" value="F:beta-galactosidase activity"/>
    <property type="evidence" value="ECO:0007669"/>
    <property type="project" value="UniProtKB-EC"/>
</dbReference>
<evidence type="ECO:0000259" key="10">
    <source>
        <dbReference type="Pfam" id="PF02449"/>
    </source>
</evidence>
<dbReference type="InterPro" id="IPR017853">
    <property type="entry name" value="GH"/>
</dbReference>
<dbReference type="InterPro" id="IPR013738">
    <property type="entry name" value="Beta_galactosidase_Trimer"/>
</dbReference>
<evidence type="ECO:0000256" key="6">
    <source>
        <dbReference type="PIRNR" id="PIRNR001084"/>
    </source>
</evidence>
<dbReference type="Gene3D" id="3.20.20.80">
    <property type="entry name" value="Glycosidases"/>
    <property type="match status" value="1"/>
</dbReference>
<dbReference type="SUPFAM" id="SSF51445">
    <property type="entry name" value="(Trans)glycosidases"/>
    <property type="match status" value="1"/>
</dbReference>
<evidence type="ECO:0000256" key="4">
    <source>
        <dbReference type="ARBA" id="ARBA00022801"/>
    </source>
</evidence>
<dbReference type="InterPro" id="IPR013529">
    <property type="entry name" value="Glyco_hydro_42_N"/>
</dbReference>
<feature type="binding site" evidence="9">
    <location>
        <position position="158"/>
    </location>
    <ligand>
        <name>Zn(2+)</name>
        <dbReference type="ChEBI" id="CHEBI:29105"/>
    </ligand>
</feature>
<comment type="similarity">
    <text evidence="2 6">Belongs to the glycosyl hydrolase 42 family.</text>
</comment>
<dbReference type="AlphaFoldDB" id="A0A941IFM4"/>
<dbReference type="InterPro" id="IPR003476">
    <property type="entry name" value="Glyco_hydro_42"/>
</dbReference>
<feature type="binding site" evidence="9">
    <location>
        <position position="160"/>
    </location>
    <ligand>
        <name>Zn(2+)</name>
        <dbReference type="ChEBI" id="CHEBI:29105"/>
    </ligand>
</feature>
<sequence>MPSLHQATRGRLLFGGDYNPEQWPREVWTEDVRLMREANVNLATVGVFSWALLEPRPGEYDFGWLDEVLDLLHDNGIGVALATPTASAPPWMHHRWPETSPQDKDRTVRTYGSRNAYCPSSPVYRRFADAISAQLADRYAHHPALRMWHIGNEFGTVCYCDSCAGAFRQWLQAKYTDLDGLNEAWGTSFWSQHYSEWDEVIPPRKVQYIINPVQEIDYQRFASDLLLDGFKAERDIVVERNPEIPVVTNFMGFFKGTDAWRWAREEDFASLDSYPDPNDPLGACAGAFAQDLTRSLGRETRGGGWIMMEQSAGAVGFRPVATPKAPGLFRLWSMQAVARGADGVLQFQWRASKQGAERTHGAMIPHAGPDSRVFREVCELGKELESLGDVLGAEVEADVAIVMDWDAWRALELEHQPLEGFSYADRLYEYYRPLWQANITCDFVRAEGDLSRYRLVLAPNLYQITDAAGRNLERYVEAGGTLVVGPFSGVTDPDERVRLGGYPGSLRELLGIRIEEYWPLADDVELRVTSARFGALRAHRWAEWFDLDATGAEIVARIEGGPLQGQPAVLANRYGSGIAWYVATLPEQAALDRLLLAVASDAGAEPVLPDLPEGVEAVRRGDQVFVLDHRTREVEVRHG</sequence>
<dbReference type="Proteomes" id="UP000676325">
    <property type="component" value="Unassembled WGS sequence"/>
</dbReference>
<dbReference type="RefSeq" id="WP_212516367.1">
    <property type="nucleotide sequence ID" value="NZ_JAGSOH010000004.1"/>
</dbReference>
<proteinExistence type="inferred from homology"/>
<dbReference type="Pfam" id="PF02449">
    <property type="entry name" value="Glyco_hydro_42"/>
    <property type="match status" value="1"/>
</dbReference>
<gene>
    <name evidence="12" type="ORF">KDK95_02745</name>
</gene>
<feature type="domain" description="Beta-galactosidase trimerisation" evidence="11">
    <location>
        <begin position="397"/>
        <end position="603"/>
    </location>
</feature>
<name>A0A941IFM4_9ACTN</name>
<accession>A0A941IFM4</accession>
<dbReference type="Pfam" id="PF08532">
    <property type="entry name" value="Glyco_hydro_42M"/>
    <property type="match status" value="1"/>
</dbReference>
<keyword evidence="13" id="KW-1185">Reference proteome</keyword>
<keyword evidence="9" id="KW-0479">Metal-binding</keyword>
<dbReference type="EMBL" id="JAGSOH010000004">
    <property type="protein sequence ID" value="MBR7825209.1"/>
    <property type="molecule type" value="Genomic_DNA"/>
</dbReference>
<feature type="domain" description="Glycoside hydrolase family 42 N-terminal" evidence="10">
    <location>
        <begin position="17"/>
        <end position="387"/>
    </location>
</feature>